<organism evidence="1 2">
    <name type="scientific">Austropuccinia psidii MF-1</name>
    <dbReference type="NCBI Taxonomy" id="1389203"/>
    <lineage>
        <taxon>Eukaryota</taxon>
        <taxon>Fungi</taxon>
        <taxon>Dikarya</taxon>
        <taxon>Basidiomycota</taxon>
        <taxon>Pucciniomycotina</taxon>
        <taxon>Pucciniomycetes</taxon>
        <taxon>Pucciniales</taxon>
        <taxon>Sphaerophragmiaceae</taxon>
        <taxon>Austropuccinia</taxon>
    </lineage>
</organism>
<accession>A0A9Q3C3M1</accession>
<protein>
    <submittedName>
        <fullName evidence="1">Uncharacterized protein</fullName>
    </submittedName>
</protein>
<name>A0A9Q3C3M1_9BASI</name>
<dbReference type="AlphaFoldDB" id="A0A9Q3C3M1"/>
<dbReference type="EMBL" id="AVOT02004947">
    <property type="protein sequence ID" value="MBW0477841.1"/>
    <property type="molecule type" value="Genomic_DNA"/>
</dbReference>
<comment type="caution">
    <text evidence="1">The sequence shown here is derived from an EMBL/GenBank/DDBJ whole genome shotgun (WGS) entry which is preliminary data.</text>
</comment>
<dbReference type="Proteomes" id="UP000765509">
    <property type="component" value="Unassembled WGS sequence"/>
</dbReference>
<sequence>MPDPQRKDGGNTEEEDQVSSVSLKLITIFMEEKDSIQSDMHINPEINQGSEAITEFMPPKVLNMGLQVTLFMALDNSQWVNLAHLGARMVLGDPYNPHGLQTVAYRPQILGSPKGLKGLKMAKFLRISITLTGTQKNHKH</sequence>
<evidence type="ECO:0000313" key="1">
    <source>
        <dbReference type="EMBL" id="MBW0477841.1"/>
    </source>
</evidence>
<evidence type="ECO:0000313" key="2">
    <source>
        <dbReference type="Proteomes" id="UP000765509"/>
    </source>
</evidence>
<keyword evidence="2" id="KW-1185">Reference proteome</keyword>
<proteinExistence type="predicted"/>
<gene>
    <name evidence="1" type="ORF">O181_017556</name>
</gene>
<reference evidence="1" key="1">
    <citation type="submission" date="2021-03" db="EMBL/GenBank/DDBJ databases">
        <title>Draft genome sequence of rust myrtle Austropuccinia psidii MF-1, a brazilian biotype.</title>
        <authorList>
            <person name="Quecine M.C."/>
            <person name="Pachon D.M.R."/>
            <person name="Bonatelli M.L."/>
            <person name="Correr F.H."/>
            <person name="Franceschini L.M."/>
            <person name="Leite T.F."/>
            <person name="Margarido G.R.A."/>
            <person name="Almeida C.A."/>
            <person name="Ferrarezi J.A."/>
            <person name="Labate C.A."/>
        </authorList>
    </citation>
    <scope>NUCLEOTIDE SEQUENCE</scope>
    <source>
        <strain evidence="1">MF-1</strain>
    </source>
</reference>